<dbReference type="InterPro" id="IPR027855">
    <property type="entry name" value="DUF4479"/>
</dbReference>
<name>A0ABP3HDV7_9LACT</name>
<dbReference type="Gene3D" id="3.30.1940.10">
    <property type="entry name" value="YtpR-like"/>
    <property type="match status" value="1"/>
</dbReference>
<evidence type="ECO:0000256" key="1">
    <source>
        <dbReference type="ARBA" id="ARBA00022555"/>
    </source>
</evidence>
<dbReference type="InterPro" id="IPR012340">
    <property type="entry name" value="NA-bd_OB-fold"/>
</dbReference>
<organism evidence="5 6">
    <name type="scientific">Alkalibacterium iburiense</name>
    <dbReference type="NCBI Taxonomy" id="290589"/>
    <lineage>
        <taxon>Bacteria</taxon>
        <taxon>Bacillati</taxon>
        <taxon>Bacillota</taxon>
        <taxon>Bacilli</taxon>
        <taxon>Lactobacillales</taxon>
        <taxon>Carnobacteriaceae</taxon>
        <taxon>Alkalibacterium</taxon>
    </lineage>
</organism>
<sequence length="205" mass="22257">MYISSYNNKGLNDVLMIILEKSDAIKQTSERHDDIVAIRDRETGKLVGINLFRASTYLSNLENGPVVLTEDNRSALNDLIKKAHIDLTLEANEDPKFVVGFVQSCEPVVGSDHLNLTQTEVDNGQTLQIVCGASNISQGQKVVVAKVGAVMPDGLVIWPGQLKGVDSYGMICSARELGLRQETDGIMVLDDSAEVGSPFIIPSQK</sequence>
<keyword evidence="2 3" id="KW-0694">RNA-binding</keyword>
<dbReference type="PROSITE" id="PS50886">
    <property type="entry name" value="TRBD"/>
    <property type="match status" value="1"/>
</dbReference>
<dbReference type="RefSeq" id="WP_343756116.1">
    <property type="nucleotide sequence ID" value="NZ_BAAACW010000125.1"/>
</dbReference>
<dbReference type="EMBL" id="BAAACW010000125">
    <property type="protein sequence ID" value="GAA0367439.1"/>
    <property type="molecule type" value="Genomic_DNA"/>
</dbReference>
<dbReference type="CDD" id="cd02796">
    <property type="entry name" value="tRNA_bind_bactPheRS"/>
    <property type="match status" value="1"/>
</dbReference>
<feature type="domain" description="TRNA-binding" evidence="4">
    <location>
        <begin position="91"/>
        <end position="200"/>
    </location>
</feature>
<dbReference type="SUPFAM" id="SSF50249">
    <property type="entry name" value="Nucleic acid-binding proteins"/>
    <property type="match status" value="1"/>
</dbReference>
<evidence type="ECO:0000256" key="3">
    <source>
        <dbReference type="PROSITE-ProRule" id="PRU00209"/>
    </source>
</evidence>
<dbReference type="InterPro" id="IPR037154">
    <property type="entry name" value="YtpR-like_sf"/>
</dbReference>
<keyword evidence="1 3" id="KW-0820">tRNA-binding</keyword>
<evidence type="ECO:0000313" key="6">
    <source>
        <dbReference type="Proteomes" id="UP001501166"/>
    </source>
</evidence>
<reference evidence="6" key="1">
    <citation type="journal article" date="2019" name="Int. J. Syst. Evol. Microbiol.">
        <title>The Global Catalogue of Microorganisms (GCM) 10K type strain sequencing project: providing services to taxonomists for standard genome sequencing and annotation.</title>
        <authorList>
            <consortium name="The Broad Institute Genomics Platform"/>
            <consortium name="The Broad Institute Genome Sequencing Center for Infectious Disease"/>
            <person name="Wu L."/>
            <person name="Ma J."/>
        </authorList>
    </citation>
    <scope>NUCLEOTIDE SEQUENCE [LARGE SCALE GENOMIC DNA]</scope>
    <source>
        <strain evidence="6">JCM 12662</strain>
    </source>
</reference>
<proteinExistence type="predicted"/>
<evidence type="ECO:0000259" key="4">
    <source>
        <dbReference type="PROSITE" id="PS50886"/>
    </source>
</evidence>
<comment type="caution">
    <text evidence="5">The sequence shown here is derived from an EMBL/GenBank/DDBJ whole genome shotgun (WGS) entry which is preliminary data.</text>
</comment>
<keyword evidence="6" id="KW-1185">Reference proteome</keyword>
<protein>
    <submittedName>
        <fullName evidence="5">DUF4479 family protein</fullName>
    </submittedName>
</protein>
<dbReference type="InterPro" id="IPR033714">
    <property type="entry name" value="tRNA_bind_bactPheRS"/>
</dbReference>
<dbReference type="InterPro" id="IPR002547">
    <property type="entry name" value="tRNA-bd_dom"/>
</dbReference>
<gene>
    <name evidence="5" type="ORF">GCM10008932_19200</name>
</gene>
<dbReference type="Pfam" id="PF01588">
    <property type="entry name" value="tRNA_bind"/>
    <property type="match status" value="1"/>
</dbReference>
<dbReference type="Proteomes" id="UP001501166">
    <property type="component" value="Unassembled WGS sequence"/>
</dbReference>
<evidence type="ECO:0000313" key="5">
    <source>
        <dbReference type="EMBL" id="GAA0367439.1"/>
    </source>
</evidence>
<evidence type="ECO:0000256" key="2">
    <source>
        <dbReference type="ARBA" id="ARBA00022884"/>
    </source>
</evidence>
<accession>A0ABP3HDV7</accession>
<dbReference type="Pfam" id="PF14794">
    <property type="entry name" value="DUF4479"/>
    <property type="match status" value="1"/>
</dbReference>
<dbReference type="NCBIfam" id="NF045760">
    <property type="entry name" value="YtpR"/>
    <property type="match status" value="1"/>
</dbReference>
<dbReference type="Gene3D" id="2.40.50.140">
    <property type="entry name" value="Nucleic acid-binding proteins"/>
    <property type="match status" value="1"/>
</dbReference>